<evidence type="ECO:0000256" key="3">
    <source>
        <dbReference type="SAM" id="Phobius"/>
    </source>
</evidence>
<name>A0A0G2GPR1_PHACM</name>
<evidence type="ECO:0000313" key="5">
    <source>
        <dbReference type="EMBL" id="KKY25328.1"/>
    </source>
</evidence>
<dbReference type="OrthoDB" id="202415at2759"/>
<dbReference type="Pfam" id="PF05686">
    <property type="entry name" value="Glyco_transf_90"/>
    <property type="match status" value="1"/>
</dbReference>
<protein>
    <submittedName>
        <fullName evidence="5">Putative capsule-associated protein</fullName>
    </submittedName>
</protein>
<keyword evidence="6" id="KW-1185">Reference proteome</keyword>
<keyword evidence="3" id="KW-1133">Transmembrane helix</keyword>
<gene>
    <name evidence="5" type="ORF">UCRPC4_g01888</name>
</gene>
<accession>A0A0G2GPR1</accession>
<evidence type="ECO:0000256" key="1">
    <source>
        <dbReference type="ARBA" id="ARBA00010118"/>
    </source>
</evidence>
<sequence length="573" mass="66315">MLLQWYHFHSPRKIVSLYICCAIVAIYLFVHIRSWLLGPGGLSLRELELGNQILDDDLTLTPQHVAISSHPIEKLWASKHAQLRRMVANQSKTVGDAVTEYTRRYGRFPPQGFEAWVELALARNMLLIDEFDSMTASLQRFSRLPPRVIKQRVNEALTMTEGDLLEFTVRNHKLEINFDKSKTLIGEHLWSWMSKDKDYLRLLPDMRFLVNNLDEPKVAAPLSTLQPEYLAPSEKKDPLIEQDGMTEQYFLDLGQRSPWQDMIVSCPQIISPPTTVFGQEPQFVSDIDTSRDLCSQPTLSGLHGLLMKPETLTLTHNFVPIWSQAKLSTFQDILFPSPWYSAHATEYDPNQDLDWRDKETNLYWSGSTTGGHADVNNWPQFQRQRAVLGTMPGYNERVVHLLEPTDTNSWVSTLGNSTDFQHLFHTKITAVIQCDENACDQQRNAFHLSDEVTVRDRLSDSYSHKYLLDLDGNGFSGRFYRLLHSKSAVIKQTIFQEWHDDWLVPWVHYIPLSIQGDEIWEIMRWLETERGDEIGRSIAEEGAKWARRVLRQGDMELVFLRLLLEYGRLVDEV</sequence>
<dbReference type="InterPro" id="IPR051091">
    <property type="entry name" value="O-Glucosyltr/Glycosyltrsf_90"/>
</dbReference>
<dbReference type="EMBL" id="LCWF01000044">
    <property type="protein sequence ID" value="KKY25328.1"/>
    <property type="molecule type" value="Genomic_DNA"/>
</dbReference>
<dbReference type="Proteomes" id="UP000053317">
    <property type="component" value="Unassembled WGS sequence"/>
</dbReference>
<dbReference type="GO" id="GO:0016740">
    <property type="term" value="F:transferase activity"/>
    <property type="evidence" value="ECO:0007669"/>
    <property type="project" value="UniProtKB-KW"/>
</dbReference>
<evidence type="ECO:0000313" key="6">
    <source>
        <dbReference type="Proteomes" id="UP000053317"/>
    </source>
</evidence>
<proteinExistence type="inferred from homology"/>
<comment type="caution">
    <text evidence="5">The sequence shown here is derived from an EMBL/GenBank/DDBJ whole genome shotgun (WGS) entry which is preliminary data.</text>
</comment>
<keyword evidence="3" id="KW-0812">Transmembrane</keyword>
<keyword evidence="2" id="KW-0808">Transferase</keyword>
<evidence type="ECO:0000259" key="4">
    <source>
        <dbReference type="SMART" id="SM00672"/>
    </source>
</evidence>
<dbReference type="InterPro" id="IPR006598">
    <property type="entry name" value="CAP10"/>
</dbReference>
<feature type="domain" description="Glycosyl transferase CAP10" evidence="4">
    <location>
        <begin position="283"/>
        <end position="573"/>
    </location>
</feature>
<dbReference type="AlphaFoldDB" id="A0A0G2GPR1"/>
<comment type="similarity">
    <text evidence="1">Belongs to the glycosyltransferase 90 family.</text>
</comment>
<organism evidence="5 6">
    <name type="scientific">Phaeomoniella chlamydospora</name>
    <name type="common">Phaeoacremonium chlamydosporum</name>
    <dbReference type="NCBI Taxonomy" id="158046"/>
    <lineage>
        <taxon>Eukaryota</taxon>
        <taxon>Fungi</taxon>
        <taxon>Dikarya</taxon>
        <taxon>Ascomycota</taxon>
        <taxon>Pezizomycotina</taxon>
        <taxon>Eurotiomycetes</taxon>
        <taxon>Chaetothyriomycetidae</taxon>
        <taxon>Phaeomoniellales</taxon>
        <taxon>Phaeomoniellaceae</taxon>
        <taxon>Phaeomoniella</taxon>
    </lineage>
</organism>
<dbReference type="PANTHER" id="PTHR12203:SF35">
    <property type="entry name" value="PROTEIN O-GLUCOSYLTRANSFERASE 1"/>
    <property type="match status" value="1"/>
</dbReference>
<dbReference type="SMART" id="SM00672">
    <property type="entry name" value="CAP10"/>
    <property type="match status" value="1"/>
</dbReference>
<reference evidence="5 6" key="2">
    <citation type="submission" date="2015-05" db="EMBL/GenBank/DDBJ databases">
        <authorList>
            <person name="Morales-Cruz A."/>
            <person name="Amrine K.C."/>
            <person name="Cantu D."/>
        </authorList>
    </citation>
    <scope>NUCLEOTIDE SEQUENCE [LARGE SCALE GENOMIC DNA]</scope>
    <source>
        <strain evidence="5">UCRPC4</strain>
    </source>
</reference>
<evidence type="ECO:0000256" key="2">
    <source>
        <dbReference type="ARBA" id="ARBA00022679"/>
    </source>
</evidence>
<feature type="transmembrane region" description="Helical" evidence="3">
    <location>
        <begin position="15"/>
        <end position="36"/>
    </location>
</feature>
<reference evidence="5 6" key="1">
    <citation type="submission" date="2015-05" db="EMBL/GenBank/DDBJ databases">
        <title>Distinctive expansion of gene families associated with plant cell wall degradation and secondary metabolism in the genomes of grapevine trunk pathogens.</title>
        <authorList>
            <person name="Lawrence D.P."/>
            <person name="Travadon R."/>
            <person name="Rolshausen P.E."/>
            <person name="Baumgartner K."/>
        </authorList>
    </citation>
    <scope>NUCLEOTIDE SEQUENCE [LARGE SCALE GENOMIC DNA]</scope>
    <source>
        <strain evidence="5">UCRPC4</strain>
    </source>
</reference>
<dbReference type="PANTHER" id="PTHR12203">
    <property type="entry name" value="KDEL LYS-ASP-GLU-LEU CONTAINING - RELATED"/>
    <property type="match status" value="1"/>
</dbReference>
<keyword evidence="3" id="KW-0472">Membrane</keyword>